<comment type="caution">
    <text evidence="2">The sequence shown here is derived from an EMBL/GenBank/DDBJ whole genome shotgun (WGS) entry which is preliminary data.</text>
</comment>
<accession>A0A520LJI5</accession>
<dbReference type="EMBL" id="SHBO01000078">
    <property type="protein sequence ID" value="RZO02341.1"/>
    <property type="molecule type" value="Genomic_DNA"/>
</dbReference>
<evidence type="ECO:0000256" key="1">
    <source>
        <dbReference type="ARBA" id="ARBA00008460"/>
    </source>
</evidence>
<organism evidence="2 3">
    <name type="scientific">SAR92 clade bacterium</name>
    <dbReference type="NCBI Taxonomy" id="2315479"/>
    <lineage>
        <taxon>Bacteria</taxon>
        <taxon>Pseudomonadati</taxon>
        <taxon>Pseudomonadota</taxon>
        <taxon>Gammaproteobacteria</taxon>
        <taxon>Cellvibrionales</taxon>
        <taxon>Porticoccaceae</taxon>
        <taxon>SAR92 clade</taxon>
    </lineage>
</organism>
<dbReference type="SUPFAM" id="SSF117991">
    <property type="entry name" value="YbeD/HP0495-like"/>
    <property type="match status" value="1"/>
</dbReference>
<dbReference type="Proteomes" id="UP000318148">
    <property type="component" value="Unassembled WGS sequence"/>
</dbReference>
<dbReference type="PANTHER" id="PTHR38036">
    <property type="entry name" value="UPF0250 PROTEIN YBED"/>
    <property type="match status" value="1"/>
</dbReference>
<dbReference type="PANTHER" id="PTHR38036:SF1">
    <property type="entry name" value="UPF0250 PROTEIN YBED"/>
    <property type="match status" value="1"/>
</dbReference>
<dbReference type="InterPro" id="IPR027471">
    <property type="entry name" value="YbeD-like_sf"/>
</dbReference>
<sequence>MCAQEKPIIKFPCDYPIKVIGDATPEFSEHVESVMNRQVGVRKYRKLSEKLSKNNTWVASTFIIKATSEEQVMTLSNCLKDDKCVKMVI</sequence>
<name>A0A520LJI5_9GAMM</name>
<dbReference type="Gene3D" id="3.30.70.260">
    <property type="match status" value="1"/>
</dbReference>
<proteinExistence type="inferred from homology"/>
<dbReference type="AlphaFoldDB" id="A0A520LJI5"/>
<reference evidence="2 3" key="1">
    <citation type="submission" date="2019-02" db="EMBL/GenBank/DDBJ databases">
        <title>Prokaryotic population dynamics and viral predation in marine succession experiment using metagenomics: the confinement effect.</title>
        <authorList>
            <person name="Haro-Moreno J.M."/>
            <person name="Rodriguez-Valera F."/>
            <person name="Lopez-Perez M."/>
        </authorList>
    </citation>
    <scope>NUCLEOTIDE SEQUENCE [LARGE SCALE GENOMIC DNA]</scope>
    <source>
        <strain evidence="2">MED-G169</strain>
    </source>
</reference>
<dbReference type="Pfam" id="PF04359">
    <property type="entry name" value="DUF493"/>
    <property type="match status" value="1"/>
</dbReference>
<dbReference type="GO" id="GO:0005829">
    <property type="term" value="C:cytosol"/>
    <property type="evidence" value="ECO:0007669"/>
    <property type="project" value="TreeGrafter"/>
</dbReference>
<gene>
    <name evidence="2" type="ORF">EVB02_04580</name>
</gene>
<evidence type="ECO:0000313" key="2">
    <source>
        <dbReference type="EMBL" id="RZO02341.1"/>
    </source>
</evidence>
<protein>
    <submittedName>
        <fullName evidence="2">DUF493 domain-containing protein</fullName>
    </submittedName>
</protein>
<dbReference type="InterPro" id="IPR007454">
    <property type="entry name" value="UPF0250_YbeD-like"/>
</dbReference>
<comment type="similarity">
    <text evidence="1">Belongs to the UPF0250 family.</text>
</comment>
<evidence type="ECO:0000313" key="3">
    <source>
        <dbReference type="Proteomes" id="UP000318148"/>
    </source>
</evidence>